<evidence type="ECO:0000259" key="12">
    <source>
        <dbReference type="PROSITE" id="PS52015"/>
    </source>
</evidence>
<organism evidence="13 14">
    <name type="scientific">Cellvibrio fontiphilus</name>
    <dbReference type="NCBI Taxonomy" id="1815559"/>
    <lineage>
        <taxon>Bacteria</taxon>
        <taxon>Pseudomonadati</taxon>
        <taxon>Pseudomonadota</taxon>
        <taxon>Gammaproteobacteria</taxon>
        <taxon>Cellvibrionales</taxon>
        <taxon>Cellvibrionaceae</taxon>
        <taxon>Cellvibrio</taxon>
    </lineage>
</organism>
<feature type="domain" description="TonB C-terminal" evidence="12">
    <location>
        <begin position="121"/>
        <end position="211"/>
    </location>
</feature>
<dbReference type="RefSeq" id="WP_378119860.1">
    <property type="nucleotide sequence ID" value="NZ_JBHRTF010000004.1"/>
</dbReference>
<feature type="region of interest" description="Disordered" evidence="11">
    <location>
        <begin position="48"/>
        <end position="133"/>
    </location>
</feature>
<keyword evidence="3 10" id="KW-0813">Transport</keyword>
<gene>
    <name evidence="13" type="ORF">ACFODX_13240</name>
</gene>
<dbReference type="PRINTS" id="PR01374">
    <property type="entry name" value="TONBPROTEIN"/>
</dbReference>
<sequence length="211" mass="22329">MSPKHSSLISFLLVAGLHIGVLAAVIMAKPAPAPVEVVQPTIQGVIVMAEPEPTPPPPEPLPPPPPPEKKPEPAPKPKPKPLPKAPPSERAVKAPEPEPAPPPPVAKPAEPAPAAPAPVVPPRADAGQISNPAPAYPSLSRRLREEGLVLLEILIRADGSVGEIKLKTSSGFKRLDEAAINAVKHWRYQPATQGGKAIDFWYEQPLEFALN</sequence>
<dbReference type="Gene3D" id="3.30.1150.10">
    <property type="match status" value="1"/>
</dbReference>
<evidence type="ECO:0000256" key="1">
    <source>
        <dbReference type="ARBA" id="ARBA00004383"/>
    </source>
</evidence>
<evidence type="ECO:0000313" key="13">
    <source>
        <dbReference type="EMBL" id="MFC3116530.1"/>
    </source>
</evidence>
<evidence type="ECO:0000256" key="4">
    <source>
        <dbReference type="ARBA" id="ARBA00022475"/>
    </source>
</evidence>
<keyword evidence="9" id="KW-0472">Membrane</keyword>
<dbReference type="InterPro" id="IPR003538">
    <property type="entry name" value="TonB"/>
</dbReference>
<keyword evidence="5 10" id="KW-0997">Cell inner membrane</keyword>
<name>A0ABV7FH35_9GAMM</name>
<evidence type="ECO:0000256" key="11">
    <source>
        <dbReference type="SAM" id="MobiDB-lite"/>
    </source>
</evidence>
<keyword evidence="10" id="KW-0735">Signal-anchor</keyword>
<evidence type="ECO:0000256" key="2">
    <source>
        <dbReference type="ARBA" id="ARBA00006555"/>
    </source>
</evidence>
<protein>
    <recommendedName>
        <fullName evidence="10">Protein TonB</fullName>
    </recommendedName>
</protein>
<comment type="similarity">
    <text evidence="2 10">Belongs to the TonB family.</text>
</comment>
<proteinExistence type="inferred from homology"/>
<dbReference type="Proteomes" id="UP001595555">
    <property type="component" value="Unassembled WGS sequence"/>
</dbReference>
<keyword evidence="7 10" id="KW-0653">Protein transport</keyword>
<accession>A0ABV7FH35</accession>
<feature type="compositionally biased region" description="Pro residues" evidence="11">
    <location>
        <begin position="76"/>
        <end position="86"/>
    </location>
</feature>
<dbReference type="PANTHER" id="PTHR33446:SF2">
    <property type="entry name" value="PROTEIN TONB"/>
    <property type="match status" value="1"/>
</dbReference>
<dbReference type="InterPro" id="IPR006260">
    <property type="entry name" value="TonB/TolA_C"/>
</dbReference>
<evidence type="ECO:0000256" key="6">
    <source>
        <dbReference type="ARBA" id="ARBA00022692"/>
    </source>
</evidence>
<evidence type="ECO:0000256" key="7">
    <source>
        <dbReference type="ARBA" id="ARBA00022927"/>
    </source>
</evidence>
<comment type="function">
    <text evidence="10">Interacts with outer membrane receptor proteins that carry out high-affinity binding and energy dependent uptake into the periplasmic space of specific substrates. It could act to transduce energy from the cytoplasmic membrane to specific energy-requiring processes in the outer membrane, resulting in the release into the periplasm of ligands bound by these outer membrane proteins.</text>
</comment>
<dbReference type="SUPFAM" id="SSF74653">
    <property type="entry name" value="TolA/TonB C-terminal domain"/>
    <property type="match status" value="1"/>
</dbReference>
<comment type="subcellular location">
    <subcellularLocation>
        <location evidence="1 10">Cell inner membrane</location>
        <topology evidence="1 10">Single-pass membrane protein</topology>
        <orientation evidence="1 10">Periplasmic side</orientation>
    </subcellularLocation>
</comment>
<feature type="compositionally biased region" description="Pro residues" evidence="11">
    <location>
        <begin position="97"/>
        <end position="121"/>
    </location>
</feature>
<evidence type="ECO:0000313" key="14">
    <source>
        <dbReference type="Proteomes" id="UP001595555"/>
    </source>
</evidence>
<dbReference type="InterPro" id="IPR018130">
    <property type="entry name" value="Ribosomal_uS2_CS"/>
</dbReference>
<evidence type="ECO:0000256" key="3">
    <source>
        <dbReference type="ARBA" id="ARBA00022448"/>
    </source>
</evidence>
<dbReference type="PROSITE" id="PS52015">
    <property type="entry name" value="TONB_CTD"/>
    <property type="match status" value="1"/>
</dbReference>
<dbReference type="PANTHER" id="PTHR33446">
    <property type="entry name" value="PROTEIN TONB-RELATED"/>
    <property type="match status" value="1"/>
</dbReference>
<comment type="caution">
    <text evidence="13">The sequence shown here is derived from an EMBL/GenBank/DDBJ whole genome shotgun (WGS) entry which is preliminary data.</text>
</comment>
<evidence type="ECO:0000256" key="9">
    <source>
        <dbReference type="ARBA" id="ARBA00023136"/>
    </source>
</evidence>
<keyword evidence="4 10" id="KW-1003">Cell membrane</keyword>
<dbReference type="Pfam" id="PF03544">
    <property type="entry name" value="TonB_C"/>
    <property type="match status" value="1"/>
</dbReference>
<keyword evidence="14" id="KW-1185">Reference proteome</keyword>
<reference evidence="14" key="1">
    <citation type="journal article" date="2019" name="Int. J. Syst. Evol. Microbiol.">
        <title>The Global Catalogue of Microorganisms (GCM) 10K type strain sequencing project: providing services to taxonomists for standard genome sequencing and annotation.</title>
        <authorList>
            <consortium name="The Broad Institute Genomics Platform"/>
            <consortium name="The Broad Institute Genome Sequencing Center for Infectious Disease"/>
            <person name="Wu L."/>
            <person name="Ma J."/>
        </authorList>
    </citation>
    <scope>NUCLEOTIDE SEQUENCE [LARGE SCALE GENOMIC DNA]</scope>
    <source>
        <strain evidence="14">KCTC 52237</strain>
    </source>
</reference>
<dbReference type="NCBIfam" id="TIGR01352">
    <property type="entry name" value="tonB_Cterm"/>
    <property type="match status" value="1"/>
</dbReference>
<keyword evidence="6" id="KW-0812">Transmembrane</keyword>
<evidence type="ECO:0000256" key="5">
    <source>
        <dbReference type="ARBA" id="ARBA00022519"/>
    </source>
</evidence>
<dbReference type="InterPro" id="IPR051045">
    <property type="entry name" value="TonB-dependent_transducer"/>
</dbReference>
<evidence type="ECO:0000256" key="10">
    <source>
        <dbReference type="RuleBase" id="RU362123"/>
    </source>
</evidence>
<evidence type="ECO:0000256" key="8">
    <source>
        <dbReference type="ARBA" id="ARBA00022989"/>
    </source>
</evidence>
<feature type="compositionally biased region" description="Pro residues" evidence="11">
    <location>
        <begin position="52"/>
        <end position="66"/>
    </location>
</feature>
<dbReference type="InterPro" id="IPR037682">
    <property type="entry name" value="TonB_C"/>
</dbReference>
<dbReference type="PROSITE" id="PS00962">
    <property type="entry name" value="RIBOSOMAL_S2_1"/>
    <property type="match status" value="1"/>
</dbReference>
<keyword evidence="8" id="KW-1133">Transmembrane helix</keyword>
<dbReference type="EMBL" id="JBHRTF010000004">
    <property type="protein sequence ID" value="MFC3116530.1"/>
    <property type="molecule type" value="Genomic_DNA"/>
</dbReference>